<dbReference type="EMBL" id="AP018448">
    <property type="protein sequence ID" value="BBC29181.1"/>
    <property type="molecule type" value="Genomic_DNA"/>
</dbReference>
<gene>
    <name evidence="1" type="ORF">SGFS_004720</name>
</gene>
<evidence type="ECO:0000313" key="2">
    <source>
        <dbReference type="Proteomes" id="UP001321542"/>
    </source>
</evidence>
<protein>
    <recommendedName>
        <fullName evidence="3">Integrase catalytic domain-containing protein</fullName>
    </recommendedName>
</protein>
<sequence length="90" mass="10696">MDRAQVARDGQGLAVRREGQCGHSFVLRAEGFWAVLKEEICPRFWPDWATARTEIFDFVETLYNRRNFSSRRTALRRLNEHHYTHHHAGR</sequence>
<proteinExistence type="predicted"/>
<dbReference type="Proteomes" id="UP001321542">
    <property type="component" value="Chromosome"/>
</dbReference>
<evidence type="ECO:0008006" key="3">
    <source>
        <dbReference type="Google" id="ProtNLM"/>
    </source>
</evidence>
<organism evidence="1 2">
    <name type="scientific">Streptomyces graminofaciens</name>
    <dbReference type="NCBI Taxonomy" id="68212"/>
    <lineage>
        <taxon>Bacteria</taxon>
        <taxon>Bacillati</taxon>
        <taxon>Actinomycetota</taxon>
        <taxon>Actinomycetes</taxon>
        <taxon>Kitasatosporales</taxon>
        <taxon>Streptomycetaceae</taxon>
        <taxon>Streptomyces</taxon>
    </lineage>
</organism>
<accession>A0ABN5V852</accession>
<name>A0ABN5V852_9ACTN</name>
<evidence type="ECO:0000313" key="1">
    <source>
        <dbReference type="EMBL" id="BBC29181.1"/>
    </source>
</evidence>
<keyword evidence="2" id="KW-1185">Reference proteome</keyword>
<reference evidence="1 2" key="1">
    <citation type="journal article" date="2010" name="ChemBioChem">
        <title>Cloning and characterization of the biosynthetic gene cluster of 16-membered macrolide antibiotic FD-891: involvement of a dual functional cytochrome P450 monooxygenase catalyzing epoxidation and hydroxylation.</title>
        <authorList>
            <person name="Kudo F."/>
            <person name="Motegi A."/>
            <person name="Mizoue K."/>
            <person name="Eguchi T."/>
        </authorList>
    </citation>
    <scope>NUCLEOTIDE SEQUENCE [LARGE SCALE GENOMIC DNA]</scope>
    <source>
        <strain evidence="1 2">A-8890</strain>
    </source>
</reference>
<reference evidence="1 2" key="2">
    <citation type="journal article" date="2023" name="ChemBioChem">
        <title>Acyltransferase Domain Exchange between Two Independent Type I Polyketide Synthases in the Same Producer Strain of Macrolide Antibiotics.</title>
        <authorList>
            <person name="Kudo F."/>
            <person name="Kishikawa K."/>
            <person name="Tsuboi K."/>
            <person name="Kido T."/>
            <person name="Usui T."/>
            <person name="Hashimoto J."/>
            <person name="Shin-Ya K."/>
            <person name="Miyanaga A."/>
            <person name="Eguchi T."/>
        </authorList>
    </citation>
    <scope>NUCLEOTIDE SEQUENCE [LARGE SCALE GENOMIC DNA]</scope>
    <source>
        <strain evidence="1 2">A-8890</strain>
    </source>
</reference>